<dbReference type="InterPro" id="IPR041492">
    <property type="entry name" value="HAD_2"/>
</dbReference>
<reference evidence="1 2" key="1">
    <citation type="submission" date="2019-08" db="EMBL/GenBank/DDBJ databases">
        <title>In-depth cultivation of the pig gut microbiome towards novel bacterial diversity and tailored functional studies.</title>
        <authorList>
            <person name="Wylensek D."/>
            <person name="Hitch T.C.A."/>
            <person name="Clavel T."/>
        </authorList>
    </citation>
    <scope>NUCLEOTIDE SEQUENCE [LARGE SCALE GENOMIC DNA]</scope>
    <source>
        <strain evidence="1 2">Bifido-178-WT-2B</strain>
    </source>
</reference>
<dbReference type="InterPro" id="IPR006439">
    <property type="entry name" value="HAD-SF_hydro_IA"/>
</dbReference>
<sequence length="226" mass="25469">MRVAGIAHEKKGVIFDMDGLMVNSEELYWKANIQASNEYHLGLAPDTYLKLVGASMTAMDEFYHKYFKNGQEREAFIKRTDDLVDQWTREGRLKLKPGVNAALNRFGQLGLTIGLASSNYEKVIEQNLWVTGTRNCFDFILSHDDAVRRKIRSKPAPDVYLAAQEKSGLAKAELLVFEDSSTGVEAAYNAGLDVVMIPDLLAPKAADQERASLICKDFWEFLEKIR</sequence>
<proteinExistence type="predicted"/>
<dbReference type="RefSeq" id="WP_154546995.1">
    <property type="nucleotide sequence ID" value="NZ_VUMX01000002.1"/>
</dbReference>
<dbReference type="InterPro" id="IPR023214">
    <property type="entry name" value="HAD_sf"/>
</dbReference>
<evidence type="ECO:0000313" key="2">
    <source>
        <dbReference type="Proteomes" id="UP000438120"/>
    </source>
</evidence>
<dbReference type="SUPFAM" id="SSF56784">
    <property type="entry name" value="HAD-like"/>
    <property type="match status" value="1"/>
</dbReference>
<protein>
    <submittedName>
        <fullName evidence="1">HAD family phosphatase</fullName>
    </submittedName>
</protein>
<accession>A0A6A8MAH9</accession>
<dbReference type="Gene3D" id="1.10.150.240">
    <property type="entry name" value="Putative phosphatase, domain 2"/>
    <property type="match status" value="1"/>
</dbReference>
<keyword evidence="2" id="KW-1185">Reference proteome</keyword>
<dbReference type="CDD" id="cd07505">
    <property type="entry name" value="HAD_BPGM-like"/>
    <property type="match status" value="1"/>
</dbReference>
<dbReference type="AlphaFoldDB" id="A0A6A8MAH9"/>
<dbReference type="OrthoDB" id="9797743at2"/>
<dbReference type="NCBIfam" id="TIGR01509">
    <property type="entry name" value="HAD-SF-IA-v3"/>
    <property type="match status" value="1"/>
</dbReference>
<dbReference type="Proteomes" id="UP000438120">
    <property type="component" value="Unassembled WGS sequence"/>
</dbReference>
<dbReference type="Gene3D" id="3.40.50.1000">
    <property type="entry name" value="HAD superfamily/HAD-like"/>
    <property type="match status" value="1"/>
</dbReference>
<comment type="caution">
    <text evidence="1">The sequence shown here is derived from an EMBL/GenBank/DDBJ whole genome shotgun (WGS) entry which is preliminary data.</text>
</comment>
<evidence type="ECO:0000313" key="1">
    <source>
        <dbReference type="EMBL" id="MST86334.1"/>
    </source>
</evidence>
<dbReference type="PANTHER" id="PTHR18901:SF38">
    <property type="entry name" value="PSEUDOURIDINE-5'-PHOSPHATASE"/>
    <property type="match status" value="1"/>
</dbReference>
<organism evidence="1 2">
    <name type="scientific">Lactobacillus porci</name>
    <dbReference type="NCBI Taxonomy" id="2012477"/>
    <lineage>
        <taxon>Bacteria</taxon>
        <taxon>Bacillati</taxon>
        <taxon>Bacillota</taxon>
        <taxon>Bacilli</taxon>
        <taxon>Lactobacillales</taxon>
        <taxon>Lactobacillaceae</taxon>
        <taxon>Lactobacillus</taxon>
    </lineage>
</organism>
<dbReference type="InterPro" id="IPR036412">
    <property type="entry name" value="HAD-like_sf"/>
</dbReference>
<gene>
    <name evidence="1" type="ORF">FYJ62_01380</name>
</gene>
<name>A0A6A8MAH9_9LACO</name>
<dbReference type="SFLD" id="SFLDS00003">
    <property type="entry name" value="Haloacid_Dehalogenase"/>
    <property type="match status" value="1"/>
</dbReference>
<dbReference type="SFLD" id="SFLDG01129">
    <property type="entry name" value="C1.5:_HAD__Beta-PGM__Phosphata"/>
    <property type="match status" value="1"/>
</dbReference>
<dbReference type="EMBL" id="VUMX01000002">
    <property type="protein sequence ID" value="MST86334.1"/>
    <property type="molecule type" value="Genomic_DNA"/>
</dbReference>
<dbReference type="PANTHER" id="PTHR18901">
    <property type="entry name" value="2-DEOXYGLUCOSE-6-PHOSPHATE PHOSPHATASE 2"/>
    <property type="match status" value="1"/>
</dbReference>
<dbReference type="Pfam" id="PF13419">
    <property type="entry name" value="HAD_2"/>
    <property type="match status" value="1"/>
</dbReference>
<dbReference type="InterPro" id="IPR023198">
    <property type="entry name" value="PGP-like_dom2"/>
</dbReference>